<dbReference type="RefSeq" id="WP_058734450.1">
    <property type="nucleotide sequence ID" value="NZ_LDTD01000131.1"/>
</dbReference>
<dbReference type="Proteomes" id="UP000072867">
    <property type="component" value="Unassembled WGS sequence"/>
</dbReference>
<dbReference type="PATRIC" id="fig|33051.3.peg.646"/>
<evidence type="ECO:0000313" key="2">
    <source>
        <dbReference type="Proteomes" id="UP000072867"/>
    </source>
</evidence>
<proteinExistence type="predicted"/>
<dbReference type="EMBL" id="LDTD01000131">
    <property type="protein sequence ID" value="KTT68052.1"/>
    <property type="molecule type" value="Genomic_DNA"/>
</dbReference>
<sequence length="537" mass="59017">MHTGDGSEGTVGAQDASAHAVADLPNDELGAAAEGLFTYLCPRALLVCNKSDRDRSGWDFVVDLPLPDGILDQRQKTTCHVQLKATKSVGTGHVQLRLSAADLLAKSPLPALIVVFRMKPDGTPIRGYLVHLLGAPLEKLLRRLRHEQYIGNRNINRQSISFDYRRLGDAFDVTPEGLRAAIERACGPDPAAYSSEKISQLADLGYGEDRIVGDILFSAESDEQLARVVLGMDPLKPMAMRTFDNRFGMPVPYDHDMLNAVEEIMLSPPSGGGCEVVVTGPPLTPPATFKAEMFFAPPFDARLRMLIRHPDFSFMFHEREADFETKAVFGQAGRSLEDLVMLLRALTNLASGDGAIVISGDDGRFGPIKLPVAMKLSGPDVDELPTLYRIATDWRKLLELAGVRSKASIGIYDLWDSRWVQLAAELLLRPDPAARFAFDTDEVRGDGGPMTAVYFNSAQLGVDGISYGVEIELAPIARDRRVYSSVSFKPIDVRPMVSDIDEYMEELASRYDHPLMIHPDNLREVDPEQLEIPGTAA</sequence>
<accession>A0A147HTB1</accession>
<reference evidence="1 2" key="1">
    <citation type="journal article" date="2016" name="Front. Microbiol.">
        <title>Genomic Resource of Rice Seed Associated Bacteria.</title>
        <authorList>
            <person name="Midha S."/>
            <person name="Bansal K."/>
            <person name="Sharma S."/>
            <person name="Kumar N."/>
            <person name="Patil P.P."/>
            <person name="Chaudhry V."/>
            <person name="Patil P.B."/>
        </authorList>
    </citation>
    <scope>NUCLEOTIDE SEQUENCE [LARGE SCALE GENOMIC DNA]</scope>
    <source>
        <strain evidence="1 2">NS319</strain>
    </source>
</reference>
<comment type="caution">
    <text evidence="1">The sequence shown here is derived from an EMBL/GenBank/DDBJ whole genome shotgun (WGS) entry which is preliminary data.</text>
</comment>
<evidence type="ECO:0008006" key="3">
    <source>
        <dbReference type="Google" id="ProtNLM"/>
    </source>
</evidence>
<evidence type="ECO:0000313" key="1">
    <source>
        <dbReference type="EMBL" id="KTT68052.1"/>
    </source>
</evidence>
<dbReference type="AlphaFoldDB" id="A0A147HTB1"/>
<protein>
    <recommendedName>
        <fullName evidence="3">DUF4365 domain-containing protein</fullName>
    </recommendedName>
</protein>
<organism evidence="1 2">
    <name type="scientific">Sphingomonas sanguinis</name>
    <dbReference type="NCBI Taxonomy" id="33051"/>
    <lineage>
        <taxon>Bacteria</taxon>
        <taxon>Pseudomonadati</taxon>
        <taxon>Pseudomonadota</taxon>
        <taxon>Alphaproteobacteria</taxon>
        <taxon>Sphingomonadales</taxon>
        <taxon>Sphingomonadaceae</taxon>
        <taxon>Sphingomonas</taxon>
    </lineage>
</organism>
<name>A0A147HTB1_9SPHN</name>
<gene>
    <name evidence="1" type="ORF">NS319_15735</name>
</gene>